<dbReference type="Proteomes" id="UP000324222">
    <property type="component" value="Unassembled WGS sequence"/>
</dbReference>
<keyword evidence="2" id="KW-1185">Reference proteome</keyword>
<comment type="caution">
    <text evidence="1">The sequence shown here is derived from an EMBL/GenBank/DDBJ whole genome shotgun (WGS) entry which is preliminary data.</text>
</comment>
<proteinExistence type="predicted"/>
<evidence type="ECO:0000313" key="1">
    <source>
        <dbReference type="EMBL" id="MPC42827.1"/>
    </source>
</evidence>
<organism evidence="1 2">
    <name type="scientific">Portunus trituberculatus</name>
    <name type="common">Swimming crab</name>
    <name type="synonym">Neptunus trituberculatus</name>
    <dbReference type="NCBI Taxonomy" id="210409"/>
    <lineage>
        <taxon>Eukaryota</taxon>
        <taxon>Metazoa</taxon>
        <taxon>Ecdysozoa</taxon>
        <taxon>Arthropoda</taxon>
        <taxon>Crustacea</taxon>
        <taxon>Multicrustacea</taxon>
        <taxon>Malacostraca</taxon>
        <taxon>Eumalacostraca</taxon>
        <taxon>Eucarida</taxon>
        <taxon>Decapoda</taxon>
        <taxon>Pleocyemata</taxon>
        <taxon>Brachyura</taxon>
        <taxon>Eubrachyura</taxon>
        <taxon>Portunoidea</taxon>
        <taxon>Portunidae</taxon>
        <taxon>Portuninae</taxon>
        <taxon>Portunus</taxon>
    </lineage>
</organism>
<sequence>MAMAAMSTTMGQQYRFNSFNPMSSFNSFNSQHMNWAPEPMACSKVTDKLVNELQVACPVCMFVPTLNYVIR</sequence>
<gene>
    <name evidence="1" type="ORF">E2C01_036457</name>
</gene>
<name>A0A5B7FB81_PORTR</name>
<dbReference type="AlphaFoldDB" id="A0A5B7FB81"/>
<reference evidence="1 2" key="1">
    <citation type="submission" date="2019-05" db="EMBL/GenBank/DDBJ databases">
        <title>Another draft genome of Portunus trituberculatus and its Hox gene families provides insights of decapod evolution.</title>
        <authorList>
            <person name="Jeong J.-H."/>
            <person name="Song I."/>
            <person name="Kim S."/>
            <person name="Choi T."/>
            <person name="Kim D."/>
            <person name="Ryu S."/>
            <person name="Kim W."/>
        </authorList>
    </citation>
    <scope>NUCLEOTIDE SEQUENCE [LARGE SCALE GENOMIC DNA]</scope>
    <source>
        <tissue evidence="1">Muscle</tissue>
    </source>
</reference>
<protein>
    <submittedName>
        <fullName evidence="1">Uncharacterized protein</fullName>
    </submittedName>
</protein>
<evidence type="ECO:0000313" key="2">
    <source>
        <dbReference type="Proteomes" id="UP000324222"/>
    </source>
</evidence>
<accession>A0A5B7FB81</accession>
<dbReference type="EMBL" id="VSRR010005583">
    <property type="protein sequence ID" value="MPC42827.1"/>
    <property type="molecule type" value="Genomic_DNA"/>
</dbReference>